<dbReference type="Pfam" id="PF00005">
    <property type="entry name" value="ABC_tran"/>
    <property type="match status" value="1"/>
</dbReference>
<dbReference type="AlphaFoldDB" id="A0A1V9FMJ1"/>
<dbReference type="STRING" id="1703345.A3860_37195"/>
<evidence type="ECO:0000313" key="16">
    <source>
        <dbReference type="Proteomes" id="UP000192796"/>
    </source>
</evidence>
<evidence type="ECO:0000259" key="13">
    <source>
        <dbReference type="PROSITE" id="PS50929"/>
    </source>
</evidence>
<evidence type="ECO:0000313" key="15">
    <source>
        <dbReference type="EMBL" id="OQP59552.1"/>
    </source>
</evidence>
<keyword evidence="10" id="KW-0080">Bacteriocin transport</keyword>
<dbReference type="GO" id="GO:0015031">
    <property type="term" value="P:protein transport"/>
    <property type="evidence" value="ECO:0007669"/>
    <property type="project" value="UniProtKB-KW"/>
</dbReference>
<feature type="transmembrane region" description="Helical" evidence="11">
    <location>
        <begin position="282"/>
        <end position="305"/>
    </location>
</feature>
<dbReference type="GO" id="GO:0005886">
    <property type="term" value="C:plasma membrane"/>
    <property type="evidence" value="ECO:0007669"/>
    <property type="project" value="UniProtKB-SubCell"/>
</dbReference>
<dbReference type="GO" id="GO:0005524">
    <property type="term" value="F:ATP binding"/>
    <property type="evidence" value="ECO:0007669"/>
    <property type="project" value="UniProtKB-KW"/>
</dbReference>
<evidence type="ECO:0000256" key="4">
    <source>
        <dbReference type="ARBA" id="ARBA00022692"/>
    </source>
</evidence>
<dbReference type="FunFam" id="3.40.50.300:FF:000221">
    <property type="entry name" value="Multidrug ABC transporter ATP-binding protein"/>
    <property type="match status" value="1"/>
</dbReference>
<dbReference type="InterPro" id="IPR003439">
    <property type="entry name" value="ABC_transporter-like_ATP-bd"/>
</dbReference>
<sequence>MKKFPFFRQLDQMDCGPTCLKMIARFYGKNYSVEHLRSKSYITRNGVSFLGLSQAAESIGIKTLSVNIDFKKLRDDAPLPCIVHWKQKHFVIVYKTDNRFIYVANPAIGLLKQRHNKFLAGWRHNSDINGEGPVLLFKPTREFYDNKDVPEKKIWEEGKFLWHYIKPHKKILYQLLLGLIAATIILLVFPFTTQAIVDYGIGNKSLSFIYIILLGQLMLFISQSAIETVRSWLLLHLSARINISIISDFLSKIMKLPVSFFESKLTGDLLQRIEDNQRIENFLSSTTLNVLFSMVSLIIFGSILATYNGKIFFIFLAATIIYIGWVVLFVKKRAILDYQRHDEAAANRSGILELINGITEIKLNNSQIRRRWEWEIIQMRLYKVLMKGLALGQIQSNGANFINQLKNIVIVIIAAESVVRSQITLGSMMAIQYIIGQLNTPINSLITFFQSAQDARLSIKRLSEIHNELSEEDELSKNGTTVAPQPGSIKLVNASFRYGGTTRWILNNIDLEIPQGKVTAIVGTSGSGKTTLLKLILKLYKITQGEIRVADENILNINTDQWRAQCGVVMQDGFIFSDTVARNISESASDEPIGKERLKNAVTISNLGTLIENLPNGYSANLGYNGVSLSGGEKQRILIARAVYKNPSYLFLDEATSSLDANNEKEILGRLSEFYKGKTVVIVAHRLSTVKNADQIVVMSKGAIVECGTHEELVAAKGHYFTLIKNQLELGN</sequence>
<keyword evidence="9 11" id="KW-0472">Membrane</keyword>
<dbReference type="PROSITE" id="PS50893">
    <property type="entry name" value="ABC_TRANSPORTER_2"/>
    <property type="match status" value="1"/>
</dbReference>
<dbReference type="PANTHER" id="PTHR24221">
    <property type="entry name" value="ATP-BINDING CASSETTE SUB-FAMILY B"/>
    <property type="match status" value="1"/>
</dbReference>
<dbReference type="InterPro" id="IPR027417">
    <property type="entry name" value="P-loop_NTPase"/>
</dbReference>
<evidence type="ECO:0000256" key="9">
    <source>
        <dbReference type="ARBA" id="ARBA00023136"/>
    </source>
</evidence>
<feature type="transmembrane region" description="Helical" evidence="11">
    <location>
        <begin position="311"/>
        <end position="330"/>
    </location>
</feature>
<dbReference type="PROSITE" id="PS50990">
    <property type="entry name" value="PEPTIDASE_C39"/>
    <property type="match status" value="1"/>
</dbReference>
<dbReference type="PROSITE" id="PS50929">
    <property type="entry name" value="ABC_TM1F"/>
    <property type="match status" value="1"/>
</dbReference>
<dbReference type="Pfam" id="PF03412">
    <property type="entry name" value="Peptidase_C39"/>
    <property type="match status" value="1"/>
</dbReference>
<dbReference type="GO" id="GO:0034040">
    <property type="term" value="F:ATPase-coupled lipid transmembrane transporter activity"/>
    <property type="evidence" value="ECO:0007669"/>
    <property type="project" value="TreeGrafter"/>
</dbReference>
<accession>A0A1V9FMJ1</accession>
<dbReference type="Pfam" id="PF00664">
    <property type="entry name" value="ABC_membrane"/>
    <property type="match status" value="1"/>
</dbReference>
<dbReference type="InterPro" id="IPR003593">
    <property type="entry name" value="AAA+_ATPase"/>
</dbReference>
<dbReference type="GO" id="GO:0008233">
    <property type="term" value="F:peptidase activity"/>
    <property type="evidence" value="ECO:0007669"/>
    <property type="project" value="InterPro"/>
</dbReference>
<dbReference type="GO" id="GO:0140359">
    <property type="term" value="F:ABC-type transporter activity"/>
    <property type="evidence" value="ECO:0007669"/>
    <property type="project" value="InterPro"/>
</dbReference>
<protein>
    <submittedName>
        <fullName evidence="15">ABC transporter ATP-binding protein</fullName>
    </submittedName>
</protein>
<keyword evidence="8 11" id="KW-1133">Transmembrane helix</keyword>
<dbReference type="InterPro" id="IPR017871">
    <property type="entry name" value="ABC_transporter-like_CS"/>
</dbReference>
<keyword evidence="2" id="KW-0813">Transport</keyword>
<dbReference type="InterPro" id="IPR039421">
    <property type="entry name" value="Type_1_exporter"/>
</dbReference>
<dbReference type="GO" id="GO:0006508">
    <property type="term" value="P:proteolysis"/>
    <property type="evidence" value="ECO:0007669"/>
    <property type="project" value="InterPro"/>
</dbReference>
<evidence type="ECO:0000256" key="8">
    <source>
        <dbReference type="ARBA" id="ARBA00022989"/>
    </source>
</evidence>
<name>A0A1V9FMJ1_9BACT</name>
<evidence type="ECO:0000259" key="12">
    <source>
        <dbReference type="PROSITE" id="PS50893"/>
    </source>
</evidence>
<reference evidence="15 16" key="1">
    <citation type="submission" date="2016-03" db="EMBL/GenBank/DDBJ databases">
        <title>Niastella vici sp. nov., isolated from farmland soil.</title>
        <authorList>
            <person name="Chen L."/>
            <person name="Wang D."/>
            <person name="Yang S."/>
            <person name="Wang G."/>
        </authorList>
    </citation>
    <scope>NUCLEOTIDE SEQUENCE [LARGE SCALE GENOMIC DNA]</scope>
    <source>
        <strain evidence="15 16">DJ57</strain>
    </source>
</reference>
<evidence type="ECO:0000256" key="5">
    <source>
        <dbReference type="ARBA" id="ARBA00022741"/>
    </source>
</evidence>
<evidence type="ECO:0000256" key="7">
    <source>
        <dbReference type="ARBA" id="ARBA00022927"/>
    </source>
</evidence>
<keyword evidence="7" id="KW-0653">Protein transport</keyword>
<dbReference type="OrthoDB" id="9760358at2"/>
<keyword evidence="6 15" id="KW-0067">ATP-binding</keyword>
<dbReference type="PROSITE" id="PS00211">
    <property type="entry name" value="ABC_TRANSPORTER_1"/>
    <property type="match status" value="1"/>
</dbReference>
<comment type="caution">
    <text evidence="15">The sequence shown here is derived from an EMBL/GenBank/DDBJ whole genome shotgun (WGS) entry which is preliminary data.</text>
</comment>
<dbReference type="GO" id="GO:0043213">
    <property type="term" value="P:bacteriocin transport"/>
    <property type="evidence" value="ECO:0007669"/>
    <property type="project" value="UniProtKB-KW"/>
</dbReference>
<dbReference type="InterPro" id="IPR005074">
    <property type="entry name" value="Peptidase_C39"/>
</dbReference>
<keyword evidence="4 11" id="KW-0812">Transmembrane</keyword>
<feature type="domain" description="ABC transporter" evidence="12">
    <location>
        <begin position="489"/>
        <end position="726"/>
    </location>
</feature>
<dbReference type="CDD" id="cd02418">
    <property type="entry name" value="Peptidase_C39B"/>
    <property type="match status" value="1"/>
</dbReference>
<feature type="transmembrane region" description="Helical" evidence="11">
    <location>
        <begin position="171"/>
        <end position="196"/>
    </location>
</feature>
<dbReference type="Gene3D" id="3.40.50.300">
    <property type="entry name" value="P-loop containing nucleotide triphosphate hydrolases"/>
    <property type="match status" value="1"/>
</dbReference>
<dbReference type="GO" id="GO:0016887">
    <property type="term" value="F:ATP hydrolysis activity"/>
    <property type="evidence" value="ECO:0007669"/>
    <property type="project" value="InterPro"/>
</dbReference>
<dbReference type="SUPFAM" id="SSF90123">
    <property type="entry name" value="ABC transporter transmembrane region"/>
    <property type="match status" value="1"/>
</dbReference>
<evidence type="ECO:0000259" key="14">
    <source>
        <dbReference type="PROSITE" id="PS50990"/>
    </source>
</evidence>
<keyword evidence="16" id="KW-1185">Reference proteome</keyword>
<keyword evidence="3" id="KW-1003">Cell membrane</keyword>
<proteinExistence type="predicted"/>
<evidence type="ECO:0000256" key="2">
    <source>
        <dbReference type="ARBA" id="ARBA00022448"/>
    </source>
</evidence>
<dbReference type="SUPFAM" id="SSF52540">
    <property type="entry name" value="P-loop containing nucleoside triphosphate hydrolases"/>
    <property type="match status" value="1"/>
</dbReference>
<evidence type="ECO:0000256" key="3">
    <source>
        <dbReference type="ARBA" id="ARBA00022475"/>
    </source>
</evidence>
<gene>
    <name evidence="15" type="ORF">A3860_37195</name>
</gene>
<feature type="transmembrane region" description="Helical" evidence="11">
    <location>
        <begin position="208"/>
        <end position="226"/>
    </location>
</feature>
<dbReference type="CDD" id="cd18571">
    <property type="entry name" value="ABC_6TM_peptidase_like"/>
    <property type="match status" value="1"/>
</dbReference>
<feature type="domain" description="ABC transmembrane type-1" evidence="13">
    <location>
        <begin position="175"/>
        <end position="454"/>
    </location>
</feature>
<keyword evidence="5" id="KW-0547">Nucleotide-binding</keyword>
<dbReference type="SMART" id="SM00382">
    <property type="entry name" value="AAA"/>
    <property type="match status" value="1"/>
</dbReference>
<evidence type="ECO:0000256" key="6">
    <source>
        <dbReference type="ARBA" id="ARBA00022840"/>
    </source>
</evidence>
<dbReference type="InterPro" id="IPR011527">
    <property type="entry name" value="ABC1_TM_dom"/>
</dbReference>
<dbReference type="Gene3D" id="3.90.70.10">
    <property type="entry name" value="Cysteine proteinases"/>
    <property type="match status" value="1"/>
</dbReference>
<dbReference type="Gene3D" id="1.20.1560.10">
    <property type="entry name" value="ABC transporter type 1, transmembrane domain"/>
    <property type="match status" value="1"/>
</dbReference>
<comment type="subcellular location">
    <subcellularLocation>
        <location evidence="1">Cell membrane</location>
        <topology evidence="1">Multi-pass membrane protein</topology>
    </subcellularLocation>
</comment>
<organism evidence="15 16">
    <name type="scientific">Niastella vici</name>
    <dbReference type="NCBI Taxonomy" id="1703345"/>
    <lineage>
        <taxon>Bacteria</taxon>
        <taxon>Pseudomonadati</taxon>
        <taxon>Bacteroidota</taxon>
        <taxon>Chitinophagia</taxon>
        <taxon>Chitinophagales</taxon>
        <taxon>Chitinophagaceae</taxon>
        <taxon>Niastella</taxon>
    </lineage>
</organism>
<evidence type="ECO:0000256" key="10">
    <source>
        <dbReference type="ARBA" id="ARBA00043264"/>
    </source>
</evidence>
<dbReference type="EMBL" id="LVYD01000077">
    <property type="protein sequence ID" value="OQP59552.1"/>
    <property type="molecule type" value="Genomic_DNA"/>
</dbReference>
<feature type="domain" description="Peptidase C39" evidence="14">
    <location>
        <begin position="9"/>
        <end position="129"/>
    </location>
</feature>
<dbReference type="PANTHER" id="PTHR24221:SF654">
    <property type="entry name" value="ATP-BINDING CASSETTE SUB-FAMILY B MEMBER 6"/>
    <property type="match status" value="1"/>
</dbReference>
<evidence type="ECO:0000256" key="1">
    <source>
        <dbReference type="ARBA" id="ARBA00004651"/>
    </source>
</evidence>
<dbReference type="Proteomes" id="UP000192796">
    <property type="component" value="Unassembled WGS sequence"/>
</dbReference>
<dbReference type="RefSeq" id="WP_081154656.1">
    <property type="nucleotide sequence ID" value="NZ_LVYD01000077.1"/>
</dbReference>
<dbReference type="InterPro" id="IPR036640">
    <property type="entry name" value="ABC1_TM_sf"/>
</dbReference>
<evidence type="ECO:0000256" key="11">
    <source>
        <dbReference type="SAM" id="Phobius"/>
    </source>
</evidence>